<reference evidence="2" key="1">
    <citation type="submission" date="2020-10" db="EMBL/GenBank/DDBJ databases">
        <authorList>
            <person name="Sedaghatjoo S."/>
        </authorList>
    </citation>
    <scope>NUCLEOTIDE SEQUENCE</scope>
    <source>
        <strain evidence="2">AZH3</strain>
    </source>
</reference>
<keyword evidence="3" id="KW-1185">Reference proteome</keyword>
<protein>
    <submittedName>
        <fullName evidence="2">Uncharacterized protein</fullName>
    </submittedName>
</protein>
<evidence type="ECO:0000313" key="3">
    <source>
        <dbReference type="Proteomes" id="UP000836402"/>
    </source>
</evidence>
<gene>
    <name evidence="2" type="ORF">JKIAZH3_G3171</name>
</gene>
<dbReference type="EMBL" id="CAJHJG010003496">
    <property type="protein sequence ID" value="CAD6932312.1"/>
    <property type="molecule type" value="Genomic_DNA"/>
</dbReference>
<sequence length="80" mass="8899">MTLRERSLFGVPRSAERCAHAPSKRLALLVPTPTSFRTRHKFTPGSMREAVFDDTSGTGSLNRASHPPKQIQIFFKSATN</sequence>
<name>A0ABN7IXU4_9BASI</name>
<proteinExistence type="predicted"/>
<evidence type="ECO:0000256" key="1">
    <source>
        <dbReference type="SAM" id="MobiDB-lite"/>
    </source>
</evidence>
<dbReference type="Proteomes" id="UP000836402">
    <property type="component" value="Unassembled WGS sequence"/>
</dbReference>
<comment type="caution">
    <text evidence="2">The sequence shown here is derived from an EMBL/GenBank/DDBJ whole genome shotgun (WGS) entry which is preliminary data.</text>
</comment>
<organism evidence="2 3">
    <name type="scientific">Tilletia caries</name>
    <name type="common">wheat bunt fungus</name>
    <dbReference type="NCBI Taxonomy" id="13290"/>
    <lineage>
        <taxon>Eukaryota</taxon>
        <taxon>Fungi</taxon>
        <taxon>Dikarya</taxon>
        <taxon>Basidiomycota</taxon>
        <taxon>Ustilaginomycotina</taxon>
        <taxon>Exobasidiomycetes</taxon>
        <taxon>Tilletiales</taxon>
        <taxon>Tilletiaceae</taxon>
        <taxon>Tilletia</taxon>
    </lineage>
</organism>
<evidence type="ECO:0000313" key="2">
    <source>
        <dbReference type="EMBL" id="CAD6932312.1"/>
    </source>
</evidence>
<feature type="region of interest" description="Disordered" evidence="1">
    <location>
        <begin position="47"/>
        <end position="66"/>
    </location>
</feature>
<accession>A0ABN7IXU4</accession>